<evidence type="ECO:0000256" key="1">
    <source>
        <dbReference type="ARBA" id="ARBA00022475"/>
    </source>
</evidence>
<feature type="site" description="Important for catalytic activity" evidence="7">
    <location>
        <position position="223"/>
    </location>
</feature>
<dbReference type="PANTHER" id="PTHR30518:SF2">
    <property type="entry name" value="ENDOLYTIC MUREIN TRANSGLYCOSYLASE"/>
    <property type="match status" value="1"/>
</dbReference>
<dbReference type="Gene3D" id="3.30.1490.480">
    <property type="entry name" value="Endolytic murein transglycosylase"/>
    <property type="match status" value="1"/>
</dbReference>
<keyword evidence="7" id="KW-0997">Cell inner membrane</keyword>
<evidence type="ECO:0000256" key="7">
    <source>
        <dbReference type="HAMAP-Rule" id="MF_02065"/>
    </source>
</evidence>
<dbReference type="GO" id="GO:0008932">
    <property type="term" value="F:lytic endotransglycosylase activity"/>
    <property type="evidence" value="ECO:0007669"/>
    <property type="project" value="UniProtKB-UniRule"/>
</dbReference>
<dbReference type="EC" id="4.2.2.29" evidence="7"/>
<evidence type="ECO:0000256" key="6">
    <source>
        <dbReference type="ARBA" id="ARBA00023316"/>
    </source>
</evidence>
<comment type="caution">
    <text evidence="8">The sequence shown here is derived from an EMBL/GenBank/DDBJ whole genome shotgun (WGS) entry which is preliminary data.</text>
</comment>
<keyword evidence="3 7" id="KW-1133">Transmembrane helix</keyword>
<dbReference type="InterPro" id="IPR003770">
    <property type="entry name" value="MLTG-like"/>
</dbReference>
<keyword evidence="2 7" id="KW-0812">Transmembrane</keyword>
<dbReference type="Gene3D" id="3.30.160.60">
    <property type="entry name" value="Classic Zinc Finger"/>
    <property type="match status" value="1"/>
</dbReference>
<comment type="similarity">
    <text evidence="7">Belongs to the transglycosylase MltG family.</text>
</comment>
<name>A0A831K7T8_9GAMM</name>
<evidence type="ECO:0000256" key="3">
    <source>
        <dbReference type="ARBA" id="ARBA00022989"/>
    </source>
</evidence>
<keyword evidence="6 7" id="KW-0961">Cell wall biogenesis/degradation</keyword>
<dbReference type="PANTHER" id="PTHR30518">
    <property type="entry name" value="ENDOLYTIC MUREIN TRANSGLYCOSYLASE"/>
    <property type="match status" value="1"/>
</dbReference>
<sequence length="339" mass="38242">MLKLTFKLFLKSTIVVMVLAGLLGILVWNHYKEFLVTPLAVPEQGMVLSIPAGMSLRGLAHQLEQQKILKDARLLRLYGRLHREATQIKAGEYQLSPGLTPVSLLDLLVSGKTVNHSITLVEGWTFKQMMQAINAQPTLRHTLKGMSDEDIMQSLGYAGKHPEGRFFPDTYLYPRNFSDLELLQRAYGRMQKTLAEAWSQRPEDLPLKNPYELLILASIVEKETGRAGERDRIAGVFIRRLNKGMKLQTDPTVIYGMGDSYKGNIRRKDLRQQTPYNTYVISGLPPTPICMPGRESIFAVVNPAKEKALYFVAKGDGSHQFSATLKQHNAAVRKHQLKK</sequence>
<dbReference type="AlphaFoldDB" id="A0A831K7T8"/>
<comment type="catalytic activity">
    <reaction evidence="7">
        <text>a peptidoglycan chain = a peptidoglycan chain with N-acetyl-1,6-anhydromuramyl-[peptide] at the reducing end + a peptidoglycan chain with N-acetylglucosamine at the non-reducing end.</text>
        <dbReference type="EC" id="4.2.2.29"/>
    </reaction>
</comment>
<dbReference type="GO" id="GO:0071555">
    <property type="term" value="P:cell wall organization"/>
    <property type="evidence" value="ECO:0007669"/>
    <property type="project" value="UniProtKB-KW"/>
</dbReference>
<dbReference type="CDD" id="cd08010">
    <property type="entry name" value="MltG_like"/>
    <property type="match status" value="1"/>
</dbReference>
<evidence type="ECO:0000256" key="4">
    <source>
        <dbReference type="ARBA" id="ARBA00023136"/>
    </source>
</evidence>
<dbReference type="HAMAP" id="MF_02065">
    <property type="entry name" value="MltG"/>
    <property type="match status" value="1"/>
</dbReference>
<dbReference type="NCBIfam" id="TIGR00247">
    <property type="entry name" value="endolytic transglycosylase MltG"/>
    <property type="match status" value="1"/>
</dbReference>
<protein>
    <recommendedName>
        <fullName evidence="7">Endolytic murein transglycosylase</fullName>
        <ecNumber evidence="7">4.2.2.29</ecNumber>
    </recommendedName>
    <alternativeName>
        <fullName evidence="7">Peptidoglycan lytic transglycosylase</fullName>
    </alternativeName>
    <alternativeName>
        <fullName evidence="7">Peptidoglycan polymerization terminase</fullName>
    </alternativeName>
</protein>
<evidence type="ECO:0000256" key="2">
    <source>
        <dbReference type="ARBA" id="ARBA00022692"/>
    </source>
</evidence>
<dbReference type="Proteomes" id="UP000885822">
    <property type="component" value="Unassembled WGS sequence"/>
</dbReference>
<keyword evidence="5 7" id="KW-0456">Lyase</keyword>
<organism evidence="8">
    <name type="scientific">Thiolapillus brandeum</name>
    <dbReference type="NCBI Taxonomy" id="1076588"/>
    <lineage>
        <taxon>Bacteria</taxon>
        <taxon>Pseudomonadati</taxon>
        <taxon>Pseudomonadota</taxon>
        <taxon>Gammaproteobacteria</taxon>
        <taxon>Chromatiales</taxon>
        <taxon>Sedimenticolaceae</taxon>
        <taxon>Thiolapillus</taxon>
    </lineage>
</organism>
<proteinExistence type="inferred from homology"/>
<feature type="transmembrane region" description="Helical" evidence="7">
    <location>
        <begin position="12"/>
        <end position="31"/>
    </location>
</feature>
<dbReference type="GO" id="GO:0005886">
    <property type="term" value="C:plasma membrane"/>
    <property type="evidence" value="ECO:0007669"/>
    <property type="project" value="UniProtKB-SubCell"/>
</dbReference>
<keyword evidence="4 7" id="KW-0472">Membrane</keyword>
<dbReference type="EMBL" id="DRCV01000029">
    <property type="protein sequence ID" value="HDK37505.1"/>
    <property type="molecule type" value="Genomic_DNA"/>
</dbReference>
<evidence type="ECO:0000313" key="8">
    <source>
        <dbReference type="EMBL" id="HDK37505.1"/>
    </source>
</evidence>
<dbReference type="Pfam" id="PF02618">
    <property type="entry name" value="YceG"/>
    <property type="match status" value="1"/>
</dbReference>
<reference evidence="8" key="1">
    <citation type="journal article" date="2020" name="mSystems">
        <title>Genome- and Community-Level Interaction Insights into Carbon Utilization and Element Cycling Functions of Hydrothermarchaeota in Hydrothermal Sediment.</title>
        <authorList>
            <person name="Zhou Z."/>
            <person name="Liu Y."/>
            <person name="Xu W."/>
            <person name="Pan J."/>
            <person name="Luo Z.H."/>
            <person name="Li M."/>
        </authorList>
    </citation>
    <scope>NUCLEOTIDE SEQUENCE [LARGE SCALE GENOMIC DNA]</scope>
    <source>
        <strain evidence="8">HyVt-26</strain>
    </source>
</reference>
<gene>
    <name evidence="7 8" type="primary">mltG</name>
    <name evidence="8" type="ORF">ENG92_00600</name>
</gene>
<comment type="subcellular location">
    <subcellularLocation>
        <location evidence="7">Cell inner membrane</location>
        <topology evidence="7">Single-pass membrane protein</topology>
    </subcellularLocation>
</comment>
<keyword evidence="1 7" id="KW-1003">Cell membrane</keyword>
<comment type="function">
    <text evidence="7">Functions as a peptidoglycan terminase that cleaves nascent peptidoglycan strands endolytically to terminate their elongation.</text>
</comment>
<dbReference type="GO" id="GO:0009252">
    <property type="term" value="P:peptidoglycan biosynthetic process"/>
    <property type="evidence" value="ECO:0007669"/>
    <property type="project" value="UniProtKB-UniRule"/>
</dbReference>
<evidence type="ECO:0000256" key="5">
    <source>
        <dbReference type="ARBA" id="ARBA00023239"/>
    </source>
</evidence>
<accession>A0A831K7T8</accession>